<dbReference type="Proteomes" id="UP001054889">
    <property type="component" value="Unassembled WGS sequence"/>
</dbReference>
<evidence type="ECO:0000313" key="1">
    <source>
        <dbReference type="EMBL" id="GJN30526.1"/>
    </source>
</evidence>
<protein>
    <recommendedName>
        <fullName evidence="3">Benzyl alcohol O-benzoyltransferase</fullName>
    </recommendedName>
</protein>
<reference evidence="1" key="1">
    <citation type="journal article" date="2018" name="DNA Res.">
        <title>Multiple hybrid de novo genome assembly of finger millet, an orphan allotetraploid crop.</title>
        <authorList>
            <person name="Hatakeyama M."/>
            <person name="Aluri S."/>
            <person name="Balachadran M.T."/>
            <person name="Sivarajan S.R."/>
            <person name="Patrignani A."/>
            <person name="Gruter S."/>
            <person name="Poveda L."/>
            <person name="Shimizu-Inatsugi R."/>
            <person name="Baeten J."/>
            <person name="Francoijs K.J."/>
            <person name="Nataraja K.N."/>
            <person name="Reddy Y.A.N."/>
            <person name="Phadnis S."/>
            <person name="Ravikumar R.L."/>
            <person name="Schlapbach R."/>
            <person name="Sreeman S.M."/>
            <person name="Shimizu K.K."/>
        </authorList>
    </citation>
    <scope>NUCLEOTIDE SEQUENCE</scope>
</reference>
<gene>
    <name evidence="1" type="primary">gb18839</name>
    <name evidence="1" type="ORF">PR202_gb18839</name>
</gene>
<dbReference type="Gene3D" id="3.30.559.10">
    <property type="entry name" value="Chloramphenicol acetyltransferase-like domain"/>
    <property type="match status" value="1"/>
</dbReference>
<dbReference type="GO" id="GO:0016747">
    <property type="term" value="F:acyltransferase activity, transferring groups other than amino-acyl groups"/>
    <property type="evidence" value="ECO:0007669"/>
    <property type="project" value="UniProtKB-ARBA"/>
</dbReference>
<accession>A0AAV5F8F6</accession>
<dbReference type="Pfam" id="PF02458">
    <property type="entry name" value="Transferase"/>
    <property type="match status" value="1"/>
</dbReference>
<evidence type="ECO:0000313" key="2">
    <source>
        <dbReference type="Proteomes" id="UP001054889"/>
    </source>
</evidence>
<name>A0AAV5F8F6_ELECO</name>
<dbReference type="InterPro" id="IPR023213">
    <property type="entry name" value="CAT-like_dom_sf"/>
</dbReference>
<dbReference type="AlphaFoldDB" id="A0AAV5F8F6"/>
<evidence type="ECO:0008006" key="3">
    <source>
        <dbReference type="Google" id="ProtNLM"/>
    </source>
</evidence>
<proteinExistence type="predicted"/>
<keyword evidence="2" id="KW-1185">Reference proteome</keyword>
<reference evidence="1" key="2">
    <citation type="submission" date="2021-12" db="EMBL/GenBank/DDBJ databases">
        <title>Resequencing data analysis of finger millet.</title>
        <authorList>
            <person name="Hatakeyama M."/>
            <person name="Aluri S."/>
            <person name="Balachadran M.T."/>
            <person name="Sivarajan S.R."/>
            <person name="Poveda L."/>
            <person name="Shimizu-Inatsugi R."/>
            <person name="Schlapbach R."/>
            <person name="Sreeman S.M."/>
            <person name="Shimizu K.K."/>
        </authorList>
    </citation>
    <scope>NUCLEOTIDE SEQUENCE</scope>
</reference>
<organism evidence="1 2">
    <name type="scientific">Eleusine coracana subsp. coracana</name>
    <dbReference type="NCBI Taxonomy" id="191504"/>
    <lineage>
        <taxon>Eukaryota</taxon>
        <taxon>Viridiplantae</taxon>
        <taxon>Streptophyta</taxon>
        <taxon>Embryophyta</taxon>
        <taxon>Tracheophyta</taxon>
        <taxon>Spermatophyta</taxon>
        <taxon>Magnoliopsida</taxon>
        <taxon>Liliopsida</taxon>
        <taxon>Poales</taxon>
        <taxon>Poaceae</taxon>
        <taxon>PACMAD clade</taxon>
        <taxon>Chloridoideae</taxon>
        <taxon>Cynodonteae</taxon>
        <taxon>Eleusininae</taxon>
        <taxon>Eleusine</taxon>
    </lineage>
</organism>
<sequence>MKAKDEVDMEYMQSMADIMVLQKRIYYMPSTCMYLVSDITRARFGDFDFGWGKPVYTGPVETSGIPLVPWISSFLMSFKNAQGEDGVALPICLPAPAMDRVMEEMDTLLRAPASDAAQQQPNINKRSAL</sequence>
<dbReference type="EMBL" id="BQKI01000082">
    <property type="protein sequence ID" value="GJN30526.1"/>
    <property type="molecule type" value="Genomic_DNA"/>
</dbReference>
<comment type="caution">
    <text evidence="1">The sequence shown here is derived from an EMBL/GenBank/DDBJ whole genome shotgun (WGS) entry which is preliminary data.</text>
</comment>